<dbReference type="EMBL" id="NBNE01004263">
    <property type="protein sequence ID" value="OWZ05759.1"/>
    <property type="molecule type" value="Genomic_DNA"/>
</dbReference>
<accession>A0A225VL85</accession>
<dbReference type="Pfam" id="PF07727">
    <property type="entry name" value="RVT_2"/>
    <property type="match status" value="1"/>
</dbReference>
<comment type="caution">
    <text evidence="2">The sequence shown here is derived from an EMBL/GenBank/DDBJ whole genome shotgun (WGS) entry which is preliminary data.</text>
</comment>
<proteinExistence type="predicted"/>
<gene>
    <name evidence="2" type="ORF">PHMEG_00022087</name>
</gene>
<evidence type="ECO:0000313" key="3">
    <source>
        <dbReference type="Proteomes" id="UP000198211"/>
    </source>
</evidence>
<organism evidence="2 3">
    <name type="scientific">Phytophthora megakarya</name>
    <dbReference type="NCBI Taxonomy" id="4795"/>
    <lineage>
        <taxon>Eukaryota</taxon>
        <taxon>Sar</taxon>
        <taxon>Stramenopiles</taxon>
        <taxon>Oomycota</taxon>
        <taxon>Peronosporomycetes</taxon>
        <taxon>Peronosporales</taxon>
        <taxon>Peronosporaceae</taxon>
        <taxon>Phytophthora</taxon>
    </lineage>
</organism>
<protein>
    <recommendedName>
        <fullName evidence="1">Reverse transcriptase Ty1/copia-type domain-containing protein</fullName>
    </recommendedName>
</protein>
<dbReference type="AlphaFoldDB" id="A0A225VL85"/>
<keyword evidence="3" id="KW-1185">Reference proteome</keyword>
<dbReference type="Proteomes" id="UP000198211">
    <property type="component" value="Unassembled WGS sequence"/>
</dbReference>
<feature type="domain" description="Reverse transcriptase Ty1/copia-type" evidence="1">
    <location>
        <begin position="49"/>
        <end position="127"/>
    </location>
</feature>
<name>A0A225VL85_9STRA</name>
<evidence type="ECO:0000259" key="1">
    <source>
        <dbReference type="Pfam" id="PF07727"/>
    </source>
</evidence>
<dbReference type="InterPro" id="IPR013103">
    <property type="entry name" value="RVT_2"/>
</dbReference>
<dbReference type="STRING" id="4795.A0A225VL85"/>
<dbReference type="OrthoDB" id="421869at2759"/>
<sequence>MEPQTVKEALDAPDAAKWIEALKKEYKDLMRNNTWELVERPKGKKVLSIVAQEAVKFVLLLALHLGLCARHVDFVTAFLNGPIEDGVEIYMEIPEYFDDGSGRVCKLLRSLYGLKQAPLIWYQTLDNLCG</sequence>
<evidence type="ECO:0000313" key="2">
    <source>
        <dbReference type="EMBL" id="OWZ05759.1"/>
    </source>
</evidence>
<reference evidence="3" key="1">
    <citation type="submission" date="2017-03" db="EMBL/GenBank/DDBJ databases">
        <title>Phytopthora megakarya and P. palmivora, two closely related causual agents of cacao black pod achieved similar genome size and gene model numbers by different mechanisms.</title>
        <authorList>
            <person name="Ali S."/>
            <person name="Shao J."/>
            <person name="Larry D.J."/>
            <person name="Kronmiller B."/>
            <person name="Shen D."/>
            <person name="Strem M.D."/>
            <person name="Melnick R.L."/>
            <person name="Guiltinan M.J."/>
            <person name="Tyler B.M."/>
            <person name="Meinhardt L.W."/>
            <person name="Bailey B.A."/>
        </authorList>
    </citation>
    <scope>NUCLEOTIDE SEQUENCE [LARGE SCALE GENOMIC DNA]</scope>
    <source>
        <strain evidence="3">zdho120</strain>
    </source>
</reference>